<evidence type="ECO:0000256" key="2">
    <source>
        <dbReference type="SAM" id="SignalP"/>
    </source>
</evidence>
<evidence type="ECO:0000256" key="1">
    <source>
        <dbReference type="SAM" id="MobiDB-lite"/>
    </source>
</evidence>
<dbReference type="EMBL" id="NTJZ01000001">
    <property type="protein sequence ID" value="PDH35193.1"/>
    <property type="molecule type" value="Genomic_DNA"/>
</dbReference>
<feature type="region of interest" description="Disordered" evidence="1">
    <location>
        <begin position="81"/>
        <end position="100"/>
    </location>
</feature>
<feature type="region of interest" description="Disordered" evidence="1">
    <location>
        <begin position="140"/>
        <end position="159"/>
    </location>
</feature>
<keyword evidence="2" id="KW-0732">Signal</keyword>
<name>A0A2A5WFV1_9GAMM</name>
<sequence length="335" mass="37399">MRKAVLLILVAGISSIGLNGSAQDWEIPRTAEGRPDLQGVWTNKTLTPLTRSRELGEQRALTREQASRLEDGHQNYLDAEFADSDPNRGAGFGAQAGDDGNTEDGYNEFWKDLGTRIQIINGEYRSSIIVNPSDGQIPYAGDPRARFRRDPNEPGPYDGPEARPLAERCLLSFGSHSGPPMLPVMYNNNYQFVQTAEYVMILAEMAHDARIIRLNDSEHKLAMNKWMGDSVGHWEGDTLIVETKGFNPQQNFRGASENLSVIERFSRISESEILYNFTVEDSSVFSQAFTGELVFNARPSQEPIYEYACHEGNYALSGVLAGARELERQNEATEQ</sequence>
<evidence type="ECO:0000313" key="4">
    <source>
        <dbReference type="Proteomes" id="UP000219329"/>
    </source>
</evidence>
<proteinExistence type="predicted"/>
<comment type="caution">
    <text evidence="3">The sequence shown here is derived from an EMBL/GenBank/DDBJ whole genome shotgun (WGS) entry which is preliminary data.</text>
</comment>
<evidence type="ECO:0000313" key="3">
    <source>
        <dbReference type="EMBL" id="PDH35193.1"/>
    </source>
</evidence>
<accession>A0A2A5WFV1</accession>
<reference evidence="3 4" key="1">
    <citation type="submission" date="2017-08" db="EMBL/GenBank/DDBJ databases">
        <title>Fine stratification of microbial communities through a metagenomic profile of the photic zone.</title>
        <authorList>
            <person name="Haro-Moreno J.M."/>
            <person name="Lopez-Perez M."/>
            <person name="De La Torre J."/>
            <person name="Picazo A."/>
            <person name="Camacho A."/>
            <person name="Rodriguez-Valera F."/>
        </authorList>
    </citation>
    <scope>NUCLEOTIDE SEQUENCE [LARGE SCALE GENOMIC DNA]</scope>
    <source>
        <strain evidence="3">MED-G28</strain>
    </source>
</reference>
<dbReference type="AlphaFoldDB" id="A0A2A5WFV1"/>
<protein>
    <submittedName>
        <fullName evidence="3">Uncharacterized protein</fullName>
    </submittedName>
</protein>
<organism evidence="3 4">
    <name type="scientific">OM182 bacterium MED-G28</name>
    <dbReference type="NCBI Taxonomy" id="1986256"/>
    <lineage>
        <taxon>Bacteria</taxon>
        <taxon>Pseudomonadati</taxon>
        <taxon>Pseudomonadota</taxon>
        <taxon>Gammaproteobacteria</taxon>
        <taxon>OMG group</taxon>
        <taxon>OM182 clade</taxon>
    </lineage>
</organism>
<feature type="compositionally biased region" description="Basic and acidic residues" evidence="1">
    <location>
        <begin position="143"/>
        <end position="152"/>
    </location>
</feature>
<gene>
    <name evidence="3" type="ORF">CNF02_00240</name>
</gene>
<dbReference type="Proteomes" id="UP000219329">
    <property type="component" value="Unassembled WGS sequence"/>
</dbReference>
<feature type="signal peptide" evidence="2">
    <location>
        <begin position="1"/>
        <end position="22"/>
    </location>
</feature>
<feature type="chain" id="PRO_5012563014" evidence="2">
    <location>
        <begin position="23"/>
        <end position="335"/>
    </location>
</feature>